<gene>
    <name evidence="2" type="ORF">SMD31_20165</name>
</gene>
<organism evidence="2 3">
    <name type="scientific">Dongia rigui</name>
    <dbReference type="NCBI Taxonomy" id="940149"/>
    <lineage>
        <taxon>Bacteria</taxon>
        <taxon>Pseudomonadati</taxon>
        <taxon>Pseudomonadota</taxon>
        <taxon>Alphaproteobacteria</taxon>
        <taxon>Rhodospirillales</taxon>
        <taxon>Dongiaceae</taxon>
        <taxon>Dongia</taxon>
    </lineage>
</organism>
<dbReference type="Proteomes" id="UP001271769">
    <property type="component" value="Unassembled WGS sequence"/>
</dbReference>
<keyword evidence="3" id="KW-1185">Reference proteome</keyword>
<sequence length="100" mass="12046">MYEIDPSRTDLAQEFKRKPFGRHSAELQRVLNRMRSEPFEGHYVLLRDSRFGPWKLAQLGRRPQDPMTLTGHVFQDRLEAEWQVFKLRWKRLTGHDLPLE</sequence>
<feature type="domain" description="N,N-dimethylformamidase alpha subunit" evidence="1">
    <location>
        <begin position="10"/>
        <end position="93"/>
    </location>
</feature>
<dbReference type="EMBL" id="JAXCLX010000004">
    <property type="protein sequence ID" value="MDY0874265.1"/>
    <property type="molecule type" value="Genomic_DNA"/>
</dbReference>
<protein>
    <recommendedName>
        <fullName evidence="1">N,N-dimethylformamidase alpha subunit domain-containing protein</fullName>
    </recommendedName>
</protein>
<evidence type="ECO:0000313" key="3">
    <source>
        <dbReference type="Proteomes" id="UP001271769"/>
    </source>
</evidence>
<evidence type="ECO:0000259" key="1">
    <source>
        <dbReference type="Pfam" id="PF26354"/>
    </source>
</evidence>
<dbReference type="Pfam" id="PF26354">
    <property type="entry name" value="DMF_alpha"/>
    <property type="match status" value="1"/>
</dbReference>
<dbReference type="RefSeq" id="WP_320502734.1">
    <property type="nucleotide sequence ID" value="NZ_JAXCLX010000004.1"/>
</dbReference>
<proteinExistence type="predicted"/>
<accession>A0ABU5E4X0</accession>
<reference evidence="2 3" key="1">
    <citation type="journal article" date="2013" name="Antonie Van Leeuwenhoek">
        <title>Dongia rigui sp. nov., isolated from freshwater of a large wetland in Korea.</title>
        <authorList>
            <person name="Baik K.S."/>
            <person name="Hwang Y.M."/>
            <person name="Choi J.S."/>
            <person name="Kwon J."/>
            <person name="Seong C.N."/>
        </authorList>
    </citation>
    <scope>NUCLEOTIDE SEQUENCE [LARGE SCALE GENOMIC DNA]</scope>
    <source>
        <strain evidence="2 3">04SU4-P</strain>
    </source>
</reference>
<comment type="caution">
    <text evidence="2">The sequence shown here is derived from an EMBL/GenBank/DDBJ whole genome shotgun (WGS) entry which is preliminary data.</text>
</comment>
<name>A0ABU5E4X0_9PROT</name>
<evidence type="ECO:0000313" key="2">
    <source>
        <dbReference type="EMBL" id="MDY0874265.1"/>
    </source>
</evidence>
<dbReference type="InterPro" id="IPR058713">
    <property type="entry name" value="DMF_alpha_dom"/>
</dbReference>